<reference evidence="2 3" key="1">
    <citation type="journal article" date="2018" name="Elife">
        <title>Functional genomics of lipid metabolism in the oleaginous yeast Rhodosporidium toruloides.</title>
        <authorList>
            <person name="Coradetti S.T."/>
            <person name="Pinel D."/>
            <person name="Geiselman G."/>
            <person name="Ito M."/>
            <person name="Mondo S."/>
            <person name="Reilly M.C."/>
            <person name="Cheng Y.F."/>
            <person name="Bauer S."/>
            <person name="Grigoriev I."/>
            <person name="Gladden J.M."/>
            <person name="Simmons B.A."/>
            <person name="Brem R."/>
            <person name="Arkin A.P."/>
            <person name="Skerker J.M."/>
        </authorList>
    </citation>
    <scope>NUCLEOTIDE SEQUENCE [LARGE SCALE GENOMIC DNA]</scope>
    <source>
        <strain evidence="2 3">NBRC 0880</strain>
    </source>
</reference>
<organism evidence="2 3">
    <name type="scientific">Rhodotorula toruloides</name>
    <name type="common">Yeast</name>
    <name type="synonym">Rhodosporidium toruloides</name>
    <dbReference type="NCBI Taxonomy" id="5286"/>
    <lineage>
        <taxon>Eukaryota</taxon>
        <taxon>Fungi</taxon>
        <taxon>Dikarya</taxon>
        <taxon>Basidiomycota</taxon>
        <taxon>Pucciniomycotina</taxon>
        <taxon>Microbotryomycetes</taxon>
        <taxon>Sporidiobolales</taxon>
        <taxon>Sporidiobolaceae</taxon>
        <taxon>Rhodotorula</taxon>
    </lineage>
</organism>
<name>A0A2T0A7V3_RHOTO</name>
<comment type="caution">
    <text evidence="2">The sequence shown here is derived from an EMBL/GenBank/DDBJ whole genome shotgun (WGS) entry which is preliminary data.</text>
</comment>
<dbReference type="EMBL" id="LCTV02000007">
    <property type="protein sequence ID" value="PRQ74069.1"/>
    <property type="molecule type" value="Genomic_DNA"/>
</dbReference>
<proteinExistence type="predicted"/>
<evidence type="ECO:0000313" key="2">
    <source>
        <dbReference type="EMBL" id="PRQ74069.1"/>
    </source>
</evidence>
<feature type="compositionally biased region" description="Basic and acidic residues" evidence="1">
    <location>
        <begin position="78"/>
        <end position="95"/>
    </location>
</feature>
<feature type="compositionally biased region" description="Basic and acidic residues" evidence="1">
    <location>
        <begin position="109"/>
        <end position="121"/>
    </location>
</feature>
<feature type="region of interest" description="Disordered" evidence="1">
    <location>
        <begin position="73"/>
        <end position="121"/>
    </location>
</feature>
<protein>
    <submittedName>
        <fullName evidence="2">Uncharacterized protein</fullName>
    </submittedName>
</protein>
<evidence type="ECO:0000256" key="1">
    <source>
        <dbReference type="SAM" id="MobiDB-lite"/>
    </source>
</evidence>
<accession>A0A2T0A7V3</accession>
<dbReference type="AlphaFoldDB" id="A0A2T0A7V3"/>
<evidence type="ECO:0000313" key="3">
    <source>
        <dbReference type="Proteomes" id="UP000239560"/>
    </source>
</evidence>
<dbReference type="Proteomes" id="UP000239560">
    <property type="component" value="Unassembled WGS sequence"/>
</dbReference>
<gene>
    <name evidence="2" type="ORF">AAT19DRAFT_15636</name>
</gene>
<sequence length="173" mass="19177">MPASSQLGRLSSLMAKLARPKVLCPPIEVLFRSGASSASLSSSHVLQRRQTATSFHLRFSQLSEPSCALANSLSTELPGRRDQLTTPCHRSDPVHSRPSTPVLQPNPQPRDRDARSRDELRRRGVSCPARCPWIRSPGRRETPCGPARLHRLENLSCEGRAEADLLCVRRQSP</sequence>